<dbReference type="Proteomes" id="UP000660885">
    <property type="component" value="Unassembled WGS sequence"/>
</dbReference>
<accession>A0ABS1TYA2</accession>
<evidence type="ECO:0000313" key="3">
    <source>
        <dbReference type="Proteomes" id="UP000660885"/>
    </source>
</evidence>
<dbReference type="Gene3D" id="3.60.130.10">
    <property type="entry name" value="Clavaminate synthase-like"/>
    <property type="match status" value="1"/>
</dbReference>
<dbReference type="InterPro" id="IPR042098">
    <property type="entry name" value="TauD-like_sf"/>
</dbReference>
<dbReference type="EMBL" id="JAETWB010000001">
    <property type="protein sequence ID" value="MBL6077384.1"/>
    <property type="molecule type" value="Genomic_DNA"/>
</dbReference>
<keyword evidence="3" id="KW-1185">Reference proteome</keyword>
<gene>
    <name evidence="2" type="ORF">JMJ56_05145</name>
</gene>
<name>A0ABS1TYA2_9PROT</name>
<comment type="caution">
    <text evidence="2">The sequence shown here is derived from an EMBL/GenBank/DDBJ whole genome shotgun (WGS) entry which is preliminary data.</text>
</comment>
<evidence type="ECO:0000256" key="1">
    <source>
        <dbReference type="ARBA" id="ARBA00023002"/>
    </source>
</evidence>
<protein>
    <recommendedName>
        <fullName evidence="4">TauD/TfdA-like domain-containing protein</fullName>
    </recommendedName>
</protein>
<evidence type="ECO:0000313" key="2">
    <source>
        <dbReference type="EMBL" id="MBL6077384.1"/>
    </source>
</evidence>
<organism evidence="2 3">
    <name type="scientific">Belnapia arida</name>
    <dbReference type="NCBI Taxonomy" id="2804533"/>
    <lineage>
        <taxon>Bacteria</taxon>
        <taxon>Pseudomonadati</taxon>
        <taxon>Pseudomonadota</taxon>
        <taxon>Alphaproteobacteria</taxon>
        <taxon>Acetobacterales</taxon>
        <taxon>Roseomonadaceae</taxon>
        <taxon>Belnapia</taxon>
    </lineage>
</organism>
<proteinExistence type="predicted"/>
<dbReference type="RefSeq" id="WP_202830501.1">
    <property type="nucleotide sequence ID" value="NZ_JAETWB010000001.1"/>
</dbReference>
<keyword evidence="1" id="KW-0560">Oxidoreductase</keyword>
<evidence type="ECO:0008006" key="4">
    <source>
        <dbReference type="Google" id="ProtNLM"/>
    </source>
</evidence>
<sequence length="265" mass="27553">MQAPPPRLIPQAGPAAWAGSALNPADWMIPAGAEAAAELAEPDAAQRPQLTALLRQVAERLEEGRGFCLLRGLKLDLLAEPEAALIALGRLLGQPLPEAQSPPPDAFHADLADAVALLCLGGLAEGAVRLVATAALHNSLLKEDRAALAVLHRNFPYGEAAALPVFSTAEGVFLSHLDRAAMNETRLDPAQQAALAALEAAAEAPGQALALPLHAGDLLLVNPRLAWLRIAAEAPALRWLRLDRPGPRSLPAAFRKAASNPAAGG</sequence>
<reference evidence="2 3" key="1">
    <citation type="submission" date="2021-01" db="EMBL/GenBank/DDBJ databases">
        <title>Belnapia mucosa sp. nov. and Belnapia arida sp. nov., isolated from the Tabernas Desert (Almeria, Spain).</title>
        <authorList>
            <person name="Molina-Menor E."/>
            <person name="Vidal-Verdu A."/>
            <person name="Calonge A."/>
            <person name="Satari L."/>
            <person name="Pereto J."/>
            <person name="Porcar M."/>
        </authorList>
    </citation>
    <scope>NUCLEOTIDE SEQUENCE [LARGE SCALE GENOMIC DNA]</scope>
    <source>
        <strain evidence="2 3">T18</strain>
    </source>
</reference>
<dbReference type="SUPFAM" id="SSF51197">
    <property type="entry name" value="Clavaminate synthase-like"/>
    <property type="match status" value="1"/>
</dbReference>